<evidence type="ECO:0000256" key="4">
    <source>
        <dbReference type="ARBA" id="ARBA00022723"/>
    </source>
</evidence>
<dbReference type="AlphaFoldDB" id="A0A081N531"/>
<keyword evidence="5 9" id="KW-0862">Zinc</keyword>
<dbReference type="GO" id="GO:0005737">
    <property type="term" value="C:cytoplasm"/>
    <property type="evidence" value="ECO:0007669"/>
    <property type="project" value="TreeGrafter"/>
</dbReference>
<protein>
    <recommendedName>
        <fullName evidence="3 9">Peptide methionine sulfoxide reductase MsrB</fullName>
        <ecNumber evidence="2 9">1.8.4.12</ecNumber>
    </recommendedName>
    <alternativeName>
        <fullName evidence="8 9">Peptide-methionine (R)-S-oxide reductase</fullName>
    </alternativeName>
</protein>
<dbReference type="GO" id="GO:0033743">
    <property type="term" value="F:peptide-methionine (R)-S-oxide reductase activity"/>
    <property type="evidence" value="ECO:0007669"/>
    <property type="project" value="UniProtKB-UniRule"/>
</dbReference>
<evidence type="ECO:0000256" key="1">
    <source>
        <dbReference type="ARBA" id="ARBA00007174"/>
    </source>
</evidence>
<dbReference type="EMBL" id="JOKG01000003">
    <property type="protein sequence ID" value="KEQ13554.1"/>
    <property type="molecule type" value="Genomic_DNA"/>
</dbReference>
<dbReference type="PANTHER" id="PTHR10173:SF52">
    <property type="entry name" value="METHIONINE-R-SULFOXIDE REDUCTASE B1"/>
    <property type="match status" value="1"/>
</dbReference>
<reference evidence="11 12" key="1">
    <citation type="submission" date="2014-06" db="EMBL/GenBank/DDBJ databases">
        <title>Whole Genome Sequences of Three Symbiotic Endozoicomonas Bacteria.</title>
        <authorList>
            <person name="Neave M.J."/>
            <person name="Apprill A."/>
            <person name="Voolstra C.R."/>
        </authorList>
    </citation>
    <scope>NUCLEOTIDE SEQUENCE [LARGE SCALE GENOMIC DNA]</scope>
    <source>
        <strain evidence="11 12">LMG 24815</strain>
    </source>
</reference>
<dbReference type="PANTHER" id="PTHR10173">
    <property type="entry name" value="METHIONINE SULFOXIDE REDUCTASE"/>
    <property type="match status" value="1"/>
</dbReference>
<feature type="binding site" evidence="9">
    <location>
        <position position="95"/>
    </location>
    <ligand>
        <name>Zn(2+)</name>
        <dbReference type="ChEBI" id="CHEBI:29105"/>
    </ligand>
</feature>
<evidence type="ECO:0000256" key="2">
    <source>
        <dbReference type="ARBA" id="ARBA00012499"/>
    </source>
</evidence>
<keyword evidence="6 9" id="KW-0560">Oxidoreductase</keyword>
<dbReference type="Proteomes" id="UP000028006">
    <property type="component" value="Unassembled WGS sequence"/>
</dbReference>
<proteinExistence type="inferred from homology"/>
<evidence type="ECO:0000256" key="6">
    <source>
        <dbReference type="ARBA" id="ARBA00023002"/>
    </source>
</evidence>
<dbReference type="Gene3D" id="2.170.150.20">
    <property type="entry name" value="Peptide methionine sulfoxide reductase"/>
    <property type="match status" value="1"/>
</dbReference>
<evidence type="ECO:0000313" key="11">
    <source>
        <dbReference type="EMBL" id="KEQ13554.1"/>
    </source>
</evidence>
<comment type="caution">
    <text evidence="11">The sequence shown here is derived from an EMBL/GenBank/DDBJ whole genome shotgun (WGS) entry which is preliminary data.</text>
</comment>
<dbReference type="InterPro" id="IPR002579">
    <property type="entry name" value="Met_Sox_Rdtase_MsrB_dom"/>
</dbReference>
<evidence type="ECO:0000259" key="10">
    <source>
        <dbReference type="PROSITE" id="PS51790"/>
    </source>
</evidence>
<evidence type="ECO:0000256" key="5">
    <source>
        <dbReference type="ARBA" id="ARBA00022833"/>
    </source>
</evidence>
<dbReference type="PROSITE" id="PS51790">
    <property type="entry name" value="MSRB"/>
    <property type="match status" value="1"/>
</dbReference>
<evidence type="ECO:0000256" key="3">
    <source>
        <dbReference type="ARBA" id="ARBA00021130"/>
    </source>
</evidence>
<keyword evidence="12" id="KW-1185">Reference proteome</keyword>
<dbReference type="eggNOG" id="COG0229">
    <property type="taxonomic scope" value="Bacteria"/>
</dbReference>
<feature type="domain" description="MsrB" evidence="10">
    <location>
        <begin position="7"/>
        <end position="129"/>
    </location>
</feature>
<keyword evidence="4 9" id="KW-0479">Metal-binding</keyword>
<dbReference type="GO" id="GO:0006979">
    <property type="term" value="P:response to oxidative stress"/>
    <property type="evidence" value="ECO:0007669"/>
    <property type="project" value="InterPro"/>
</dbReference>
<comment type="similarity">
    <text evidence="1 9">Belongs to the MsrB Met sulfoxide reductase family.</text>
</comment>
<dbReference type="HAMAP" id="MF_01400">
    <property type="entry name" value="MsrB"/>
    <property type="match status" value="1"/>
</dbReference>
<feature type="binding site" evidence="9">
    <location>
        <position position="98"/>
    </location>
    <ligand>
        <name>Zn(2+)</name>
        <dbReference type="ChEBI" id="CHEBI:29105"/>
    </ligand>
</feature>
<dbReference type="NCBIfam" id="TIGR00357">
    <property type="entry name" value="peptide-methionine (R)-S-oxide reductase MsrB"/>
    <property type="match status" value="1"/>
</dbReference>
<feature type="binding site" evidence="9">
    <location>
        <position position="49"/>
    </location>
    <ligand>
        <name>Zn(2+)</name>
        <dbReference type="ChEBI" id="CHEBI:29105"/>
    </ligand>
</feature>
<gene>
    <name evidence="9" type="primary">msrB</name>
    <name evidence="11" type="ORF">GZ77_14600</name>
</gene>
<evidence type="ECO:0000256" key="8">
    <source>
        <dbReference type="ARBA" id="ARBA00075819"/>
    </source>
</evidence>
<comment type="catalytic activity">
    <reaction evidence="7 9">
        <text>L-methionyl-[protein] + [thioredoxin]-disulfide + H2O = L-methionyl-(R)-S-oxide-[protein] + [thioredoxin]-dithiol</text>
        <dbReference type="Rhea" id="RHEA:24164"/>
        <dbReference type="Rhea" id="RHEA-COMP:10698"/>
        <dbReference type="Rhea" id="RHEA-COMP:10700"/>
        <dbReference type="Rhea" id="RHEA-COMP:12313"/>
        <dbReference type="Rhea" id="RHEA-COMP:12314"/>
        <dbReference type="ChEBI" id="CHEBI:15377"/>
        <dbReference type="ChEBI" id="CHEBI:16044"/>
        <dbReference type="ChEBI" id="CHEBI:29950"/>
        <dbReference type="ChEBI" id="CHEBI:45764"/>
        <dbReference type="ChEBI" id="CHEBI:50058"/>
        <dbReference type="EC" id="1.8.4.12"/>
    </reaction>
</comment>
<dbReference type="FunFam" id="2.170.150.20:FF:000001">
    <property type="entry name" value="Peptide methionine sulfoxide reductase MsrB"/>
    <property type="match status" value="1"/>
</dbReference>
<sequence>MKIEKTEEQWREQLTDEQFRVCRQSGTEAPFSGEYAVFERGGHYHCVCCDQLLFDSSTKFDAGCGWPSFWEAVDQEAVVYREDHSHGMHRTEVRCARCDAHLGHVFPDGPEPTGHRYCMNSVALNFRENSEK</sequence>
<organism evidence="11 12">
    <name type="scientific">Endozoicomonas montiporae</name>
    <dbReference type="NCBI Taxonomy" id="1027273"/>
    <lineage>
        <taxon>Bacteria</taxon>
        <taxon>Pseudomonadati</taxon>
        <taxon>Pseudomonadota</taxon>
        <taxon>Gammaproteobacteria</taxon>
        <taxon>Oceanospirillales</taxon>
        <taxon>Endozoicomonadaceae</taxon>
        <taxon>Endozoicomonas</taxon>
    </lineage>
</organism>
<feature type="binding site" evidence="9">
    <location>
        <position position="46"/>
    </location>
    <ligand>
        <name>Zn(2+)</name>
        <dbReference type="ChEBI" id="CHEBI:29105"/>
    </ligand>
</feature>
<dbReference type="InterPro" id="IPR011057">
    <property type="entry name" value="Mss4-like_sf"/>
</dbReference>
<dbReference type="EC" id="1.8.4.12" evidence="2 9"/>
<name>A0A081N531_9GAMM</name>
<comment type="cofactor">
    <cofactor evidence="9">
        <name>Zn(2+)</name>
        <dbReference type="ChEBI" id="CHEBI:29105"/>
    </cofactor>
    <text evidence="9">Binds 1 zinc ion per subunit. The zinc ion is important for the structural integrity of the protein.</text>
</comment>
<evidence type="ECO:0000313" key="12">
    <source>
        <dbReference type="Proteomes" id="UP000028006"/>
    </source>
</evidence>
<dbReference type="SUPFAM" id="SSF51316">
    <property type="entry name" value="Mss4-like"/>
    <property type="match status" value="1"/>
</dbReference>
<evidence type="ECO:0000256" key="7">
    <source>
        <dbReference type="ARBA" id="ARBA00048488"/>
    </source>
</evidence>
<feature type="active site" description="Nucleophile" evidence="9">
    <location>
        <position position="118"/>
    </location>
</feature>
<dbReference type="InterPro" id="IPR028427">
    <property type="entry name" value="Met_Sox_Rdtase_MsrB"/>
</dbReference>
<evidence type="ECO:0000256" key="9">
    <source>
        <dbReference type="HAMAP-Rule" id="MF_01400"/>
    </source>
</evidence>
<dbReference type="Pfam" id="PF01641">
    <property type="entry name" value="SelR"/>
    <property type="match status" value="1"/>
</dbReference>
<dbReference type="GO" id="GO:0030091">
    <property type="term" value="P:protein repair"/>
    <property type="evidence" value="ECO:0007669"/>
    <property type="project" value="InterPro"/>
</dbReference>
<dbReference type="GO" id="GO:0008270">
    <property type="term" value="F:zinc ion binding"/>
    <property type="evidence" value="ECO:0007669"/>
    <property type="project" value="UniProtKB-UniRule"/>
</dbReference>
<accession>A0A081N531</accession>